<evidence type="ECO:0000256" key="1">
    <source>
        <dbReference type="SAM" id="MobiDB-lite"/>
    </source>
</evidence>
<dbReference type="RefSeq" id="WP_378419588.1">
    <property type="nucleotide sequence ID" value="NZ_JBHSFO010000014.1"/>
</dbReference>
<evidence type="ECO:0008006" key="4">
    <source>
        <dbReference type="Google" id="ProtNLM"/>
    </source>
</evidence>
<dbReference type="InterPro" id="IPR036691">
    <property type="entry name" value="Endo/exonu/phosph_ase_sf"/>
</dbReference>
<organism evidence="2 3">
    <name type="scientific">Rhodococcus kronopolitis</name>
    <dbReference type="NCBI Taxonomy" id="1460226"/>
    <lineage>
        <taxon>Bacteria</taxon>
        <taxon>Bacillati</taxon>
        <taxon>Actinomycetota</taxon>
        <taxon>Actinomycetes</taxon>
        <taxon>Mycobacteriales</taxon>
        <taxon>Nocardiaceae</taxon>
        <taxon>Rhodococcus</taxon>
    </lineage>
</organism>
<name>A0ABV9FW54_9NOCA</name>
<feature type="compositionally biased region" description="Polar residues" evidence="1">
    <location>
        <begin position="1"/>
        <end position="15"/>
    </location>
</feature>
<evidence type="ECO:0000313" key="2">
    <source>
        <dbReference type="EMBL" id="MFC4605852.1"/>
    </source>
</evidence>
<dbReference type="Proteomes" id="UP001595914">
    <property type="component" value="Unassembled WGS sequence"/>
</dbReference>
<feature type="region of interest" description="Disordered" evidence="1">
    <location>
        <begin position="1"/>
        <end position="23"/>
    </location>
</feature>
<protein>
    <recommendedName>
        <fullName evidence="4">Endonuclease/exonuclease/phosphatase family protein</fullName>
    </recommendedName>
</protein>
<dbReference type="EMBL" id="JBHSFO010000014">
    <property type="protein sequence ID" value="MFC4605852.1"/>
    <property type="molecule type" value="Genomic_DNA"/>
</dbReference>
<dbReference type="SUPFAM" id="SSF56219">
    <property type="entry name" value="DNase I-like"/>
    <property type="match status" value="1"/>
</dbReference>
<keyword evidence="3" id="KW-1185">Reference proteome</keyword>
<reference evidence="3" key="1">
    <citation type="journal article" date="2019" name="Int. J. Syst. Evol. Microbiol.">
        <title>The Global Catalogue of Microorganisms (GCM) 10K type strain sequencing project: providing services to taxonomists for standard genome sequencing and annotation.</title>
        <authorList>
            <consortium name="The Broad Institute Genomics Platform"/>
            <consortium name="The Broad Institute Genome Sequencing Center for Infectious Disease"/>
            <person name="Wu L."/>
            <person name="Ma J."/>
        </authorList>
    </citation>
    <scope>NUCLEOTIDE SEQUENCE [LARGE SCALE GENOMIC DNA]</scope>
    <source>
        <strain evidence="3">CCUG 54520</strain>
    </source>
</reference>
<sequence>MSSEEITVASWNTEWTPVPGGRGPRVRERLREVDADILVVTEGQRGLLPG</sequence>
<gene>
    <name evidence="2" type="ORF">ACFO6S_19300</name>
</gene>
<comment type="caution">
    <text evidence="2">The sequence shown here is derived from an EMBL/GenBank/DDBJ whole genome shotgun (WGS) entry which is preliminary data.</text>
</comment>
<accession>A0ABV9FW54</accession>
<evidence type="ECO:0000313" key="3">
    <source>
        <dbReference type="Proteomes" id="UP001595914"/>
    </source>
</evidence>
<proteinExistence type="predicted"/>